<protein>
    <recommendedName>
        <fullName evidence="3">DUF4935 domain-containing protein</fullName>
    </recommendedName>
</protein>
<reference evidence="1 2" key="1">
    <citation type="submission" date="2016-10" db="EMBL/GenBank/DDBJ databases">
        <authorList>
            <person name="Varghese N."/>
            <person name="Submissions S."/>
        </authorList>
    </citation>
    <scope>NUCLEOTIDE SEQUENCE [LARGE SCALE GENOMIC DNA]</scope>
    <source>
        <strain evidence="1 2">DSM 16392</strain>
    </source>
</reference>
<sequence length="317" mass="36731">MEDKRKFIIYLDQNILSNLREGEPARDELLRTLKHYQKHEPIFVYSQVHVEECRAFHDPDQFVRVIDEIKGFYIQPSERFEHNFEISPNRAKDLMLSKPDLASKAQEYISELLVLAQYVVGWLGKLESKELQQELEKSIDLLVPELQRETFGLLDVVSFRQILLESLRSIDLDKHKSDALHQQPQTTCEWNERFNQIDNLASDNVVEFIFSELGDEAKRRLIDTFPQKNWPNGPYANNGALVGLTFLLFTQGVGRDPKVKKGNQSTRRKRFRAQFRDCRHIEEAARCDLFLSNDSGAIKLAQAAYAYAGVSTEARVL</sequence>
<organism evidence="1 2">
    <name type="scientific">Pseudovibrio ascidiaceicola</name>
    <dbReference type="NCBI Taxonomy" id="285279"/>
    <lineage>
        <taxon>Bacteria</taxon>
        <taxon>Pseudomonadati</taxon>
        <taxon>Pseudomonadota</taxon>
        <taxon>Alphaproteobacteria</taxon>
        <taxon>Hyphomicrobiales</taxon>
        <taxon>Stappiaceae</taxon>
        <taxon>Pseudovibrio</taxon>
    </lineage>
</organism>
<evidence type="ECO:0008006" key="3">
    <source>
        <dbReference type="Google" id="ProtNLM"/>
    </source>
</evidence>
<gene>
    <name evidence="1" type="ORF">SAMN04488518_1356</name>
</gene>
<dbReference type="RefSeq" id="WP_093524412.1">
    <property type="nucleotide sequence ID" value="NZ_FOSK01000035.1"/>
</dbReference>
<keyword evidence="2" id="KW-1185">Reference proteome</keyword>
<dbReference type="EMBL" id="FOSK01000035">
    <property type="protein sequence ID" value="SFL26521.1"/>
    <property type="molecule type" value="Genomic_DNA"/>
</dbReference>
<name>A0A1I4GBJ0_9HYPH</name>
<comment type="caution">
    <text evidence="1">The sequence shown here is derived from an EMBL/GenBank/DDBJ whole genome shotgun (WGS) entry which is preliminary data.</text>
</comment>
<dbReference type="Proteomes" id="UP000199598">
    <property type="component" value="Unassembled WGS sequence"/>
</dbReference>
<evidence type="ECO:0000313" key="1">
    <source>
        <dbReference type="EMBL" id="SFL26521.1"/>
    </source>
</evidence>
<accession>A0A1I4GBJ0</accession>
<proteinExistence type="predicted"/>
<evidence type="ECO:0000313" key="2">
    <source>
        <dbReference type="Proteomes" id="UP000199598"/>
    </source>
</evidence>